<sequence length="635" mass="70065">MRGAGQLFRLKGKRFPEAERWPLTCAGKLLPRNIWLQQFDLAKGRGMWQPKKACALFCLSWLSLPVALAGIVGATESAPSLALKVSEVDPGAPECPCLTNESENVNGYNAVLGMLRSNCLNESKGTNGCQVYNNATECDKYPLSCKQPWCYVDIEACKVNEHKCKEDHLRRGSRASPHCRERPRYESMYVNDSSVMFPFSYETCGALGSYNETRFEKWMANLEVQAAVDPRKHYPNEMLQELVYKSLTEFDFLESAKRATTSQTRASIPILNPTDQSYWETQAGSNCSQDESGCFVCNSGYSKCVHDVAVGKFDLCIADLWITPCRSAIAQFLPPVRFDMFYLVQAAKPRTEATPGAILGGHWSAWQVAGWGFTWGMLVLTSTYTANLTDILALERKQVTSLQRLEDAKDMSICVDEEALSYFRQTYHTVLENVTWRPVKTSMEIPQLLHDENCRAAVMYQEAIDLMHAGEYAGSRRPSDYDCKIRKVPSEEVLLTFAVGFPVAPPLAHGLSWALTSVLEEGTAAKAEIQHRTSLRGNFSSKCGVEEEPEKRLDWPDVLGALIDAFIIVILGASIFGLAALLRGQCCQRRAGFLPSLCARAGAGAGAGAGQGQGVSQPTPAVPPVDPGQPPHPIQ</sequence>
<dbReference type="SUPFAM" id="SSF53850">
    <property type="entry name" value="Periplasmic binding protein-like II"/>
    <property type="match status" value="1"/>
</dbReference>
<evidence type="ECO:0000256" key="1">
    <source>
        <dbReference type="SAM" id="MobiDB-lite"/>
    </source>
</evidence>
<feature type="compositionally biased region" description="Pro residues" evidence="1">
    <location>
        <begin position="620"/>
        <end position="635"/>
    </location>
</feature>
<feature type="transmembrane region" description="Helical" evidence="2">
    <location>
        <begin position="53"/>
        <end position="74"/>
    </location>
</feature>
<gene>
    <name evidence="3" type="ORF">AK812_SmicGene36666</name>
</gene>
<keyword evidence="4" id="KW-1185">Reference proteome</keyword>
<dbReference type="AlphaFoldDB" id="A0A1Q9CIB9"/>
<evidence type="ECO:0000313" key="3">
    <source>
        <dbReference type="EMBL" id="OLP82671.1"/>
    </source>
</evidence>
<feature type="transmembrane region" description="Helical" evidence="2">
    <location>
        <begin position="558"/>
        <end position="582"/>
    </location>
</feature>
<name>A0A1Q9CIB9_SYMMI</name>
<dbReference type="Proteomes" id="UP000186817">
    <property type="component" value="Unassembled WGS sequence"/>
</dbReference>
<dbReference type="EMBL" id="LSRX01001175">
    <property type="protein sequence ID" value="OLP82671.1"/>
    <property type="molecule type" value="Genomic_DNA"/>
</dbReference>
<reference evidence="3 4" key="1">
    <citation type="submission" date="2016-02" db="EMBL/GenBank/DDBJ databases">
        <title>Genome analysis of coral dinoflagellate symbionts highlights evolutionary adaptations to a symbiotic lifestyle.</title>
        <authorList>
            <person name="Aranda M."/>
            <person name="Li Y."/>
            <person name="Liew Y.J."/>
            <person name="Baumgarten S."/>
            <person name="Simakov O."/>
            <person name="Wilson M."/>
            <person name="Piel J."/>
            <person name="Ashoor H."/>
            <person name="Bougouffa S."/>
            <person name="Bajic V.B."/>
            <person name="Ryu T."/>
            <person name="Ravasi T."/>
            <person name="Bayer T."/>
            <person name="Micklem G."/>
            <person name="Kim H."/>
            <person name="Bhak J."/>
            <person name="Lajeunesse T.C."/>
            <person name="Voolstra C.R."/>
        </authorList>
    </citation>
    <scope>NUCLEOTIDE SEQUENCE [LARGE SCALE GENOMIC DNA]</scope>
    <source>
        <strain evidence="3 4">CCMP2467</strain>
    </source>
</reference>
<keyword evidence="2" id="KW-1133">Transmembrane helix</keyword>
<protein>
    <submittedName>
        <fullName evidence="3">Uncharacterized protein</fullName>
    </submittedName>
</protein>
<feature type="region of interest" description="Disordered" evidence="1">
    <location>
        <begin position="605"/>
        <end position="635"/>
    </location>
</feature>
<comment type="caution">
    <text evidence="3">The sequence shown here is derived from an EMBL/GenBank/DDBJ whole genome shotgun (WGS) entry which is preliminary data.</text>
</comment>
<proteinExistence type="predicted"/>
<accession>A0A1Q9CIB9</accession>
<evidence type="ECO:0000313" key="4">
    <source>
        <dbReference type="Proteomes" id="UP000186817"/>
    </source>
</evidence>
<dbReference type="OrthoDB" id="5984008at2759"/>
<evidence type="ECO:0000256" key="2">
    <source>
        <dbReference type="SAM" id="Phobius"/>
    </source>
</evidence>
<keyword evidence="2" id="KW-0472">Membrane</keyword>
<keyword evidence="2" id="KW-0812">Transmembrane</keyword>
<organism evidence="3 4">
    <name type="scientific">Symbiodinium microadriaticum</name>
    <name type="common">Dinoflagellate</name>
    <name type="synonym">Zooxanthella microadriatica</name>
    <dbReference type="NCBI Taxonomy" id="2951"/>
    <lineage>
        <taxon>Eukaryota</taxon>
        <taxon>Sar</taxon>
        <taxon>Alveolata</taxon>
        <taxon>Dinophyceae</taxon>
        <taxon>Suessiales</taxon>
        <taxon>Symbiodiniaceae</taxon>
        <taxon>Symbiodinium</taxon>
    </lineage>
</organism>